<accession>A0A193QH88</accession>
<evidence type="ECO:0000313" key="2">
    <source>
        <dbReference type="Proteomes" id="UP000245838"/>
    </source>
</evidence>
<organism evidence="1 2">
    <name type="scientific">Sodalis glossinidius (strain morsitans)</name>
    <dbReference type="NCBI Taxonomy" id="343509"/>
    <lineage>
        <taxon>Bacteria</taxon>
        <taxon>Pseudomonadati</taxon>
        <taxon>Pseudomonadota</taxon>
        <taxon>Gammaproteobacteria</taxon>
        <taxon>Enterobacterales</taxon>
        <taxon>Bruguierivoracaceae</taxon>
        <taxon>Sodalis</taxon>
    </lineage>
</organism>
<gene>
    <name evidence="1" type="ORF">SGGMMB4_01627</name>
</gene>
<protein>
    <submittedName>
        <fullName evidence="1">Uncharacterized protein</fullName>
    </submittedName>
</protein>
<name>A0A193QH88_SODGM</name>
<proteinExistence type="predicted"/>
<reference evidence="1 2" key="1">
    <citation type="submission" date="2015-05" db="EMBL/GenBank/DDBJ databases">
        <authorList>
            <person name="Goodhead I."/>
        </authorList>
    </citation>
    <scope>NUCLEOTIDE SEQUENCE [LARGE SCALE GENOMIC DNA]</scope>
    <source>
        <strain evidence="2">morsitans</strain>
    </source>
</reference>
<dbReference type="AlphaFoldDB" id="A0A193QH88"/>
<sequence length="145" mass="16466">MKVTLSAKDAGLEREIDTLLSLNRVEITEGIHEDAGSVDGISIAEYAAMNDLGTRHIPARPWLRSYWDTQSERVMKAFERLSNVNDLPTALEKLALWVESDHRNYIKRTHWPRNTLQTIERKGSDKPLIDEGFLINAILCHIKGG</sequence>
<evidence type="ECO:0000313" key="1">
    <source>
        <dbReference type="EMBL" id="CRL44498.1"/>
    </source>
</evidence>
<dbReference type="Proteomes" id="UP000245838">
    <property type="component" value="Chromosome sggmmb4_Chromosome"/>
</dbReference>
<dbReference type="EMBL" id="LN854557">
    <property type="protein sequence ID" value="CRL44498.1"/>
    <property type="molecule type" value="Genomic_DNA"/>
</dbReference>
<dbReference type="RefSeq" id="WP_166506479.1">
    <property type="nucleotide sequence ID" value="NZ_LN854557.1"/>
</dbReference>